<accession>A0A0E9R324</accession>
<evidence type="ECO:0000313" key="2">
    <source>
        <dbReference type="EMBL" id="JAH22723.1"/>
    </source>
</evidence>
<keyword evidence="1" id="KW-0472">Membrane</keyword>
<proteinExistence type="predicted"/>
<keyword evidence="1" id="KW-0812">Transmembrane</keyword>
<reference evidence="2" key="2">
    <citation type="journal article" date="2015" name="Fish Shellfish Immunol.">
        <title>Early steps in the European eel (Anguilla anguilla)-Vibrio vulnificus interaction in the gills: Role of the RtxA13 toxin.</title>
        <authorList>
            <person name="Callol A."/>
            <person name="Pajuelo D."/>
            <person name="Ebbesson L."/>
            <person name="Teles M."/>
            <person name="MacKenzie S."/>
            <person name="Amaro C."/>
        </authorList>
    </citation>
    <scope>NUCLEOTIDE SEQUENCE</scope>
</reference>
<keyword evidence="1" id="KW-1133">Transmembrane helix</keyword>
<organism evidence="2">
    <name type="scientific">Anguilla anguilla</name>
    <name type="common">European freshwater eel</name>
    <name type="synonym">Muraena anguilla</name>
    <dbReference type="NCBI Taxonomy" id="7936"/>
    <lineage>
        <taxon>Eukaryota</taxon>
        <taxon>Metazoa</taxon>
        <taxon>Chordata</taxon>
        <taxon>Craniata</taxon>
        <taxon>Vertebrata</taxon>
        <taxon>Euteleostomi</taxon>
        <taxon>Actinopterygii</taxon>
        <taxon>Neopterygii</taxon>
        <taxon>Teleostei</taxon>
        <taxon>Anguilliformes</taxon>
        <taxon>Anguillidae</taxon>
        <taxon>Anguilla</taxon>
    </lineage>
</organism>
<protein>
    <submittedName>
        <fullName evidence="2">Uncharacterized protein</fullName>
    </submittedName>
</protein>
<feature type="transmembrane region" description="Helical" evidence="1">
    <location>
        <begin position="6"/>
        <end position="28"/>
    </location>
</feature>
<sequence length="61" mass="6615">MATLTFIGTGLVILFFCLGTLILLLANANKRLQCQIKSLKTSLDPDSSLIPALRKQLNAPD</sequence>
<evidence type="ECO:0000256" key="1">
    <source>
        <dbReference type="SAM" id="Phobius"/>
    </source>
</evidence>
<name>A0A0E9R324_ANGAN</name>
<reference evidence="2" key="1">
    <citation type="submission" date="2014-11" db="EMBL/GenBank/DDBJ databases">
        <authorList>
            <person name="Amaro Gonzalez C."/>
        </authorList>
    </citation>
    <scope>NUCLEOTIDE SEQUENCE</scope>
</reference>
<dbReference type="AlphaFoldDB" id="A0A0E9R324"/>
<dbReference type="EMBL" id="GBXM01085854">
    <property type="protein sequence ID" value="JAH22723.1"/>
    <property type="molecule type" value="Transcribed_RNA"/>
</dbReference>